<reference evidence="2" key="1">
    <citation type="submission" date="2023-10" db="EMBL/GenBank/DDBJ databases">
        <authorList>
            <person name="Chen Y."/>
            <person name="Shah S."/>
            <person name="Dougan E. K."/>
            <person name="Thang M."/>
            <person name="Chan C."/>
        </authorList>
    </citation>
    <scope>NUCLEOTIDE SEQUENCE [LARGE SCALE GENOMIC DNA]</scope>
</reference>
<accession>A0ABN9Y9X2</accession>
<comment type="caution">
    <text evidence="2">The sequence shown here is derived from an EMBL/GenBank/DDBJ whole genome shotgun (WGS) entry which is preliminary data.</text>
</comment>
<organism evidence="2 3">
    <name type="scientific">Prorocentrum cordatum</name>
    <dbReference type="NCBI Taxonomy" id="2364126"/>
    <lineage>
        <taxon>Eukaryota</taxon>
        <taxon>Sar</taxon>
        <taxon>Alveolata</taxon>
        <taxon>Dinophyceae</taxon>
        <taxon>Prorocentrales</taxon>
        <taxon>Prorocentraceae</taxon>
        <taxon>Prorocentrum</taxon>
    </lineage>
</organism>
<evidence type="ECO:0000313" key="2">
    <source>
        <dbReference type="EMBL" id="CAK0909499.1"/>
    </source>
</evidence>
<feature type="region of interest" description="Disordered" evidence="1">
    <location>
        <begin position="34"/>
        <end position="78"/>
    </location>
</feature>
<evidence type="ECO:0000256" key="1">
    <source>
        <dbReference type="SAM" id="MobiDB-lite"/>
    </source>
</evidence>
<feature type="compositionally biased region" description="Acidic residues" evidence="1">
    <location>
        <begin position="59"/>
        <end position="68"/>
    </location>
</feature>
<feature type="non-terminal residue" evidence="2">
    <location>
        <position position="1"/>
    </location>
</feature>
<sequence>PTIYVLVACSPWEQPVLVPASACGGHEQHAVYATSVQPRSRRSQDEAALGQDEPRISGAEEEEEEEERERERERERENIGGILYWPNRNCCAALVSLSGCTWRARTTQLGGLSGCI</sequence>
<proteinExistence type="predicted"/>
<protein>
    <submittedName>
        <fullName evidence="2">Uncharacterized protein</fullName>
    </submittedName>
</protein>
<name>A0ABN9Y9X2_9DINO</name>
<feature type="compositionally biased region" description="Basic and acidic residues" evidence="1">
    <location>
        <begin position="69"/>
        <end position="78"/>
    </location>
</feature>
<gene>
    <name evidence="2" type="ORF">PCOR1329_LOCUS83897</name>
</gene>
<dbReference type="Proteomes" id="UP001189429">
    <property type="component" value="Unassembled WGS sequence"/>
</dbReference>
<evidence type="ECO:0000313" key="3">
    <source>
        <dbReference type="Proteomes" id="UP001189429"/>
    </source>
</evidence>
<keyword evidence="3" id="KW-1185">Reference proteome</keyword>
<dbReference type="EMBL" id="CAUYUJ010022208">
    <property type="protein sequence ID" value="CAK0909499.1"/>
    <property type="molecule type" value="Genomic_DNA"/>
</dbReference>